<evidence type="ECO:0000256" key="1">
    <source>
        <dbReference type="ARBA" id="ARBA00007730"/>
    </source>
</evidence>
<gene>
    <name evidence="5" type="ORF">FV139_17040</name>
</gene>
<dbReference type="Pfam" id="PF05118">
    <property type="entry name" value="Asp_Arg_Hydrox"/>
    <property type="match status" value="1"/>
</dbReference>
<dbReference type="Proteomes" id="UP000321039">
    <property type="component" value="Unassembled WGS sequence"/>
</dbReference>
<keyword evidence="2" id="KW-0223">Dioxygenase</keyword>
<keyword evidence="6" id="KW-1185">Reference proteome</keyword>
<dbReference type="RefSeq" id="WP_148069684.1">
    <property type="nucleotide sequence ID" value="NZ_VRZA01000007.1"/>
</dbReference>
<dbReference type="EMBL" id="VRZA01000007">
    <property type="protein sequence ID" value="TXS90686.1"/>
    <property type="molecule type" value="Genomic_DNA"/>
</dbReference>
<accession>A0A5C8ZQB8</accession>
<evidence type="ECO:0000313" key="5">
    <source>
        <dbReference type="EMBL" id="TXS90686.1"/>
    </source>
</evidence>
<dbReference type="InterPro" id="IPR027443">
    <property type="entry name" value="IPNS-like_sf"/>
</dbReference>
<proteinExistence type="inferred from homology"/>
<dbReference type="PANTHER" id="PTHR46332:SF5">
    <property type="entry name" value="ASPARTATE BETA-HYDROXYLASE DOMAIN CONTAINING 2"/>
    <property type="match status" value="1"/>
</dbReference>
<dbReference type="AlphaFoldDB" id="A0A5C8ZQB8"/>
<dbReference type="SUPFAM" id="SSF51197">
    <property type="entry name" value="Clavaminate synthase-like"/>
    <property type="match status" value="1"/>
</dbReference>
<evidence type="ECO:0000259" key="4">
    <source>
        <dbReference type="Pfam" id="PF05118"/>
    </source>
</evidence>
<reference evidence="5 6" key="1">
    <citation type="submission" date="2019-08" db="EMBL/GenBank/DDBJ databases">
        <title>Parahaliea maris sp. nov., isolated from the surface seawater.</title>
        <authorList>
            <person name="Liu Y."/>
        </authorList>
    </citation>
    <scope>NUCLEOTIDE SEQUENCE [LARGE SCALE GENOMIC DNA]</scope>
    <source>
        <strain evidence="5 6">HSLHS9</strain>
    </source>
</reference>
<comment type="similarity">
    <text evidence="1">Belongs to the aspartyl/asparaginyl beta-hydroxylase family.</text>
</comment>
<organism evidence="5 6">
    <name type="scientific">Parahaliea maris</name>
    <dbReference type="NCBI Taxonomy" id="2716870"/>
    <lineage>
        <taxon>Bacteria</taxon>
        <taxon>Pseudomonadati</taxon>
        <taxon>Pseudomonadota</taxon>
        <taxon>Gammaproteobacteria</taxon>
        <taxon>Cellvibrionales</taxon>
        <taxon>Halieaceae</taxon>
        <taxon>Parahaliea</taxon>
    </lineage>
</organism>
<evidence type="ECO:0000256" key="2">
    <source>
        <dbReference type="ARBA" id="ARBA00022964"/>
    </source>
</evidence>
<comment type="caution">
    <text evidence="5">The sequence shown here is derived from an EMBL/GenBank/DDBJ whole genome shotgun (WGS) entry which is preliminary data.</text>
</comment>
<feature type="domain" description="Aspartyl/asparaginy/proline hydroxylase" evidence="4">
    <location>
        <begin position="194"/>
        <end position="358"/>
    </location>
</feature>
<keyword evidence="3" id="KW-0560">Oxidoreductase</keyword>
<dbReference type="SUPFAM" id="SSF48452">
    <property type="entry name" value="TPR-like"/>
    <property type="match status" value="1"/>
</dbReference>
<dbReference type="GO" id="GO:0051213">
    <property type="term" value="F:dioxygenase activity"/>
    <property type="evidence" value="ECO:0007669"/>
    <property type="project" value="UniProtKB-KW"/>
</dbReference>
<evidence type="ECO:0000313" key="6">
    <source>
        <dbReference type="Proteomes" id="UP000321039"/>
    </source>
</evidence>
<dbReference type="InterPro" id="IPR051821">
    <property type="entry name" value="Asp/Asn_beta-hydroxylase"/>
</dbReference>
<protein>
    <submittedName>
        <fullName evidence="5">Aspartyl beta-hydroxylase</fullName>
    </submittedName>
</protein>
<evidence type="ECO:0000256" key="3">
    <source>
        <dbReference type="ARBA" id="ARBA00023002"/>
    </source>
</evidence>
<name>A0A5C8ZQB8_9GAMM</name>
<dbReference type="PANTHER" id="PTHR46332">
    <property type="entry name" value="ASPARTATE BETA-HYDROXYLASE DOMAIN-CONTAINING PROTEIN 2"/>
    <property type="match status" value="1"/>
</dbReference>
<dbReference type="InterPro" id="IPR011990">
    <property type="entry name" value="TPR-like_helical_dom_sf"/>
</dbReference>
<dbReference type="InterPro" id="IPR007803">
    <property type="entry name" value="Asp/Arg/Pro-Hydrxlase"/>
</dbReference>
<dbReference type="GO" id="GO:0016020">
    <property type="term" value="C:membrane"/>
    <property type="evidence" value="ECO:0007669"/>
    <property type="project" value="TreeGrafter"/>
</dbReference>
<dbReference type="Gene3D" id="1.25.40.10">
    <property type="entry name" value="Tetratricopeptide repeat domain"/>
    <property type="match status" value="1"/>
</dbReference>
<dbReference type="Gene3D" id="2.60.120.330">
    <property type="entry name" value="B-lactam Antibiotic, Isopenicillin N Synthase, Chain"/>
    <property type="match status" value="1"/>
</dbReference>
<sequence length="381" mass="41859">MSQQLMQQGLAALRAGDGAGAEAAFRQVLSSGQADASTCLALAFACVNQGKAQDALAAVDQALMLEPRNLRALLFKADHLDRMGQSRVALSFYEGALRVAAGLREIPQDVLQGLQRAQAVSNKAAQAYEDYLLQSLESRGYNAEASGRFAESLDIALGRKTVHYQQPTRFYFPGLPQRYFYDREEFPWAAEVEAQTAAIRSELLALMQEEGQFSPYLEAGGQGPQLNDSSQLGNMDWSAFYLWRDGAPVQENLDRCPATAAALAAAPLPKVSGQTPSALFSRLAPGAVIPPHHGVLNTRLICHLPLIVPENCGHLRVGNEQSEWREGELLIFDDSMEHEAHNRSGQDRVVLLFDIWRPELSEEERHWVSELLLAVDAYPGS</sequence>